<feature type="non-terminal residue" evidence="2">
    <location>
        <position position="1"/>
    </location>
</feature>
<dbReference type="EMBL" id="HACG01050507">
    <property type="protein sequence ID" value="CEK97372.1"/>
    <property type="molecule type" value="Transcribed_RNA"/>
</dbReference>
<feature type="compositionally biased region" description="Polar residues" evidence="1">
    <location>
        <begin position="30"/>
        <end position="89"/>
    </location>
</feature>
<feature type="compositionally biased region" description="Low complexity" evidence="1">
    <location>
        <begin position="98"/>
        <end position="136"/>
    </location>
</feature>
<accession>A0A0B7BWS5</accession>
<feature type="region of interest" description="Disordered" evidence="1">
    <location>
        <begin position="1"/>
        <end position="136"/>
    </location>
</feature>
<proteinExistence type="predicted"/>
<reference evidence="2" key="1">
    <citation type="submission" date="2014-12" db="EMBL/GenBank/DDBJ databases">
        <title>Insight into the proteome of Arion vulgaris.</title>
        <authorList>
            <person name="Aradska J."/>
            <person name="Bulat T."/>
            <person name="Smidak R."/>
            <person name="Sarate P."/>
            <person name="Gangsoo J."/>
            <person name="Sialana F."/>
            <person name="Bilban M."/>
            <person name="Lubec G."/>
        </authorList>
    </citation>
    <scope>NUCLEOTIDE SEQUENCE</scope>
    <source>
        <tissue evidence="2">Skin</tissue>
    </source>
</reference>
<name>A0A0B7BWS5_9EUPU</name>
<gene>
    <name evidence="2" type="primary">ORF215591</name>
</gene>
<dbReference type="AlphaFoldDB" id="A0A0B7BWS5"/>
<evidence type="ECO:0000256" key="1">
    <source>
        <dbReference type="SAM" id="MobiDB-lite"/>
    </source>
</evidence>
<feature type="compositionally biased region" description="Basic and acidic residues" evidence="1">
    <location>
        <begin position="1"/>
        <end position="11"/>
    </location>
</feature>
<sequence>QSLVSRFEKKTGTGSGGNGSASSSSRSGGPQSYAQSPVAISSAGSPQSKSFSPPVYTPSSSKSLIEGLTSPTSRYNYSSPPQHTYTPSVPLQGLGYRPSSPSSQTTLSPFSLSGASSPSSSHSETRFSTSSDARAR</sequence>
<feature type="compositionally biased region" description="Low complexity" evidence="1">
    <location>
        <begin position="20"/>
        <end position="29"/>
    </location>
</feature>
<protein>
    <submittedName>
        <fullName evidence="2">Uncharacterized protein</fullName>
    </submittedName>
</protein>
<evidence type="ECO:0000313" key="2">
    <source>
        <dbReference type="EMBL" id="CEK97372.1"/>
    </source>
</evidence>
<organism evidence="2">
    <name type="scientific">Arion vulgaris</name>
    <dbReference type="NCBI Taxonomy" id="1028688"/>
    <lineage>
        <taxon>Eukaryota</taxon>
        <taxon>Metazoa</taxon>
        <taxon>Spiralia</taxon>
        <taxon>Lophotrochozoa</taxon>
        <taxon>Mollusca</taxon>
        <taxon>Gastropoda</taxon>
        <taxon>Heterobranchia</taxon>
        <taxon>Euthyneura</taxon>
        <taxon>Panpulmonata</taxon>
        <taxon>Eupulmonata</taxon>
        <taxon>Stylommatophora</taxon>
        <taxon>Helicina</taxon>
        <taxon>Arionoidea</taxon>
        <taxon>Arionidae</taxon>
        <taxon>Arion</taxon>
    </lineage>
</organism>
<feature type="non-terminal residue" evidence="2">
    <location>
        <position position="136"/>
    </location>
</feature>